<dbReference type="Proteomes" id="UP001497392">
    <property type="component" value="Unassembled WGS sequence"/>
</dbReference>
<organism evidence="4 5">
    <name type="scientific">Coccomyxa viridis</name>
    <dbReference type="NCBI Taxonomy" id="1274662"/>
    <lineage>
        <taxon>Eukaryota</taxon>
        <taxon>Viridiplantae</taxon>
        <taxon>Chlorophyta</taxon>
        <taxon>core chlorophytes</taxon>
        <taxon>Trebouxiophyceae</taxon>
        <taxon>Trebouxiophyceae incertae sedis</taxon>
        <taxon>Coccomyxaceae</taxon>
        <taxon>Coccomyxa</taxon>
    </lineage>
</organism>
<proteinExistence type="predicted"/>
<keyword evidence="5" id="KW-1185">Reference proteome</keyword>
<feature type="compositionally biased region" description="Low complexity" evidence="2">
    <location>
        <begin position="327"/>
        <end position="337"/>
    </location>
</feature>
<dbReference type="Pfam" id="PF01585">
    <property type="entry name" value="G-patch"/>
    <property type="match status" value="1"/>
</dbReference>
<dbReference type="PANTHER" id="PTHR47650">
    <property type="entry name" value="ZINC FINGER CCCH DOMAIN-CONTAINING PROTEIN 22"/>
    <property type="match status" value="1"/>
</dbReference>
<evidence type="ECO:0000259" key="3">
    <source>
        <dbReference type="PROSITE" id="PS50174"/>
    </source>
</evidence>
<accession>A0ABP1FXP6</accession>
<protein>
    <submittedName>
        <fullName evidence="4">G7375 protein</fullName>
    </submittedName>
</protein>
<evidence type="ECO:0000313" key="5">
    <source>
        <dbReference type="Proteomes" id="UP001497392"/>
    </source>
</evidence>
<evidence type="ECO:0000256" key="2">
    <source>
        <dbReference type="SAM" id="MobiDB-lite"/>
    </source>
</evidence>
<feature type="region of interest" description="Disordered" evidence="2">
    <location>
        <begin position="190"/>
        <end position="223"/>
    </location>
</feature>
<name>A0ABP1FXP6_9CHLO</name>
<dbReference type="SMART" id="SM00443">
    <property type="entry name" value="G_patch"/>
    <property type="match status" value="1"/>
</dbReference>
<reference evidence="4 5" key="1">
    <citation type="submission" date="2024-06" db="EMBL/GenBank/DDBJ databases">
        <authorList>
            <person name="Kraege A."/>
            <person name="Thomma B."/>
        </authorList>
    </citation>
    <scope>NUCLEOTIDE SEQUENCE [LARGE SCALE GENOMIC DNA]</scope>
</reference>
<dbReference type="InterPro" id="IPR000467">
    <property type="entry name" value="G_patch_dom"/>
</dbReference>
<sequence length="348" mass="37534">MAGETVESLQAIRDQLEEQKEALQEVEAALQHGEDAEMIQMRDELQAAVSDLEALLAGAHADAQPDQNGYEYLPENAADEHAGLGFSVDDEEDEEWEAEDEEAIGRASLAMSLDAMARAQAAAAGPQTETARFACWEEHTRGVGSKLMAAMGYREGQGLGPANSGAVAPIEVLMLRRGAGLGVAALEVRKASSKRSRGGAREQRRKATAAANAAREAARDEQNHAELQEGAPGLFAFMNTRLSDSAYSENDRHVSGQAYFESSRSSKKTQSPGQKSLVQHEDTCAELLRRMAKLQKIAACNAKDKPFLSQVKAKMAAVQKELDKAQAASNSAHQAAHVRVKNDSWAKF</sequence>
<gene>
    <name evidence="4" type="primary">g7375</name>
    <name evidence="4" type="ORF">VP750_LOCUS6315</name>
</gene>
<evidence type="ECO:0000313" key="4">
    <source>
        <dbReference type="EMBL" id="CAL5224656.1"/>
    </source>
</evidence>
<keyword evidence="1" id="KW-0175">Coiled coil</keyword>
<dbReference type="PROSITE" id="PS50174">
    <property type="entry name" value="G_PATCH"/>
    <property type="match status" value="1"/>
</dbReference>
<dbReference type="EMBL" id="CAXHTA020000011">
    <property type="protein sequence ID" value="CAL5224656.1"/>
    <property type="molecule type" value="Genomic_DNA"/>
</dbReference>
<feature type="region of interest" description="Disordered" evidence="2">
    <location>
        <begin position="327"/>
        <end position="348"/>
    </location>
</feature>
<dbReference type="PANTHER" id="PTHR47650:SF2">
    <property type="entry name" value="ZINC FINGER CCCH DOMAIN-CONTAINING PROTEIN 22"/>
    <property type="match status" value="1"/>
</dbReference>
<feature type="coiled-coil region" evidence="1">
    <location>
        <begin position="6"/>
        <end position="62"/>
    </location>
</feature>
<feature type="domain" description="G-patch" evidence="3">
    <location>
        <begin position="140"/>
        <end position="186"/>
    </location>
</feature>
<comment type="caution">
    <text evidence="4">The sequence shown here is derived from an EMBL/GenBank/DDBJ whole genome shotgun (WGS) entry which is preliminary data.</text>
</comment>
<evidence type="ECO:0000256" key="1">
    <source>
        <dbReference type="SAM" id="Coils"/>
    </source>
</evidence>
<feature type="region of interest" description="Disordered" evidence="2">
    <location>
        <begin position="256"/>
        <end position="278"/>
    </location>
</feature>
<feature type="compositionally biased region" description="Basic residues" evidence="2">
    <location>
        <begin position="191"/>
        <end position="207"/>
    </location>
</feature>
<feature type="compositionally biased region" description="Polar residues" evidence="2">
    <location>
        <begin position="260"/>
        <end position="277"/>
    </location>
</feature>